<evidence type="ECO:0000313" key="1">
    <source>
        <dbReference type="EMBL" id="JAH59193.1"/>
    </source>
</evidence>
<accession>A0A0E9U2J7</accession>
<dbReference type="AlphaFoldDB" id="A0A0E9U2J7"/>
<name>A0A0E9U2J7_ANGAN</name>
<reference evidence="1" key="2">
    <citation type="journal article" date="2015" name="Fish Shellfish Immunol.">
        <title>Early steps in the European eel (Anguilla anguilla)-Vibrio vulnificus interaction in the gills: Role of the RtxA13 toxin.</title>
        <authorList>
            <person name="Callol A."/>
            <person name="Pajuelo D."/>
            <person name="Ebbesson L."/>
            <person name="Teles M."/>
            <person name="MacKenzie S."/>
            <person name="Amaro C."/>
        </authorList>
    </citation>
    <scope>NUCLEOTIDE SEQUENCE</scope>
</reference>
<reference evidence="1" key="1">
    <citation type="submission" date="2014-11" db="EMBL/GenBank/DDBJ databases">
        <authorList>
            <person name="Amaro Gonzalez C."/>
        </authorList>
    </citation>
    <scope>NUCLEOTIDE SEQUENCE</scope>
</reference>
<proteinExistence type="predicted"/>
<protein>
    <submittedName>
        <fullName evidence="1">Uncharacterized protein</fullName>
    </submittedName>
</protein>
<dbReference type="EMBL" id="GBXM01049384">
    <property type="protein sequence ID" value="JAH59193.1"/>
    <property type="molecule type" value="Transcribed_RNA"/>
</dbReference>
<organism evidence="1">
    <name type="scientific">Anguilla anguilla</name>
    <name type="common">European freshwater eel</name>
    <name type="synonym">Muraena anguilla</name>
    <dbReference type="NCBI Taxonomy" id="7936"/>
    <lineage>
        <taxon>Eukaryota</taxon>
        <taxon>Metazoa</taxon>
        <taxon>Chordata</taxon>
        <taxon>Craniata</taxon>
        <taxon>Vertebrata</taxon>
        <taxon>Euteleostomi</taxon>
        <taxon>Actinopterygii</taxon>
        <taxon>Neopterygii</taxon>
        <taxon>Teleostei</taxon>
        <taxon>Anguilliformes</taxon>
        <taxon>Anguillidae</taxon>
        <taxon>Anguilla</taxon>
    </lineage>
</organism>
<sequence length="31" mass="3461">MTVHYFFDKPRVTGITSGAEKQVSLGCLNNF</sequence>